<evidence type="ECO:0000313" key="3">
    <source>
        <dbReference type="EMBL" id="ACT59023.1"/>
    </source>
</evidence>
<dbReference type="STRING" id="582402.Hbal_1331"/>
<organism evidence="3 4">
    <name type="scientific">Hirschia baltica (strain ATCC 49814 / DSM 5838 / IFAM 1418)</name>
    <dbReference type="NCBI Taxonomy" id="582402"/>
    <lineage>
        <taxon>Bacteria</taxon>
        <taxon>Pseudomonadati</taxon>
        <taxon>Pseudomonadota</taxon>
        <taxon>Alphaproteobacteria</taxon>
        <taxon>Hyphomonadales</taxon>
        <taxon>Hyphomonadaceae</taxon>
        <taxon>Hirschia</taxon>
    </lineage>
</organism>
<keyword evidence="2" id="KW-0472">Membrane</keyword>
<dbReference type="AlphaFoldDB" id="C6XIS8"/>
<dbReference type="Proteomes" id="UP000002745">
    <property type="component" value="Chromosome"/>
</dbReference>
<evidence type="ECO:0000256" key="1">
    <source>
        <dbReference type="SAM" id="MobiDB-lite"/>
    </source>
</evidence>
<name>C6XIS8_HIRBI</name>
<keyword evidence="2" id="KW-1133">Transmembrane helix</keyword>
<reference evidence="4" key="1">
    <citation type="journal article" date="2011" name="J. Bacteriol.">
        <title>Genome sequences of eight morphologically diverse alphaproteobacteria.</title>
        <authorList>
            <consortium name="US DOE Joint Genome Institute"/>
            <person name="Brown P.J."/>
            <person name="Kysela D.T."/>
            <person name="Buechlein A."/>
            <person name="Hemmerich C."/>
            <person name="Brun Y.V."/>
        </authorList>
    </citation>
    <scope>NUCLEOTIDE SEQUENCE [LARGE SCALE GENOMIC DNA]</scope>
    <source>
        <strain evidence="4">ATCC 49814 / DSM 5838 / IFAM 1418</strain>
    </source>
</reference>
<evidence type="ECO:0000256" key="2">
    <source>
        <dbReference type="SAM" id="Phobius"/>
    </source>
</evidence>
<accession>C6XIS8</accession>
<keyword evidence="4" id="KW-1185">Reference proteome</keyword>
<dbReference type="eggNOG" id="ENOG5032Y9T">
    <property type="taxonomic scope" value="Bacteria"/>
</dbReference>
<protein>
    <recommendedName>
        <fullName evidence="5">Galanin</fullName>
    </recommendedName>
</protein>
<dbReference type="EMBL" id="CP001678">
    <property type="protein sequence ID" value="ACT59023.1"/>
    <property type="molecule type" value="Genomic_DNA"/>
</dbReference>
<proteinExistence type="predicted"/>
<dbReference type="OrthoDB" id="4960523at2"/>
<sequence length="354" mass="39654">MTDHSETDVEAAFKTLPPEFDAFKQVYRDEILPSLQAREGDRIAAAEKARTYTRLGVAIGGAIALIGLALMRSPFALFLGGIAGMGLFSYGRHGLNYLKREAKLLIVETAANGFDLQYNPEPASPLVLSRFRNLGLIPSWDRESFEDQLLGSRGSTNFEFFEAHLEDKRTRSDGKGRTRTEWVTVFKGQCLVMNFHKPFNGLTKVFRDLGVLNVFNKIGNKLSGQNLERVRLEDPKFEKAFEVFSNDQIESRFLLTPDFMERLLELERIFQGGKLRCAFSGGELFVCVEGGDLFEPGSMFTPLDNPDRIRELMEDFVAVFQLIDSVSDRAGRAPAAKPDEDNTQSDGGENGPWT</sequence>
<feature type="region of interest" description="Disordered" evidence="1">
    <location>
        <begin position="330"/>
        <end position="354"/>
    </location>
</feature>
<dbReference type="HOGENOM" id="CLU_064247_0_0_5"/>
<keyword evidence="2" id="KW-0812">Transmembrane</keyword>
<dbReference type="Pfam" id="PF11335">
    <property type="entry name" value="DUF3137"/>
    <property type="match status" value="1"/>
</dbReference>
<dbReference type="RefSeq" id="WP_015827173.1">
    <property type="nucleotide sequence ID" value="NC_012982.1"/>
</dbReference>
<evidence type="ECO:0008006" key="5">
    <source>
        <dbReference type="Google" id="ProtNLM"/>
    </source>
</evidence>
<dbReference type="KEGG" id="hba:Hbal_1331"/>
<dbReference type="InterPro" id="IPR021484">
    <property type="entry name" value="DUF3137"/>
</dbReference>
<evidence type="ECO:0000313" key="4">
    <source>
        <dbReference type="Proteomes" id="UP000002745"/>
    </source>
</evidence>
<feature type="transmembrane region" description="Helical" evidence="2">
    <location>
        <begin position="52"/>
        <end position="70"/>
    </location>
</feature>
<gene>
    <name evidence="3" type="ordered locus">Hbal_1331</name>
</gene>